<evidence type="ECO:0000313" key="4">
    <source>
        <dbReference type="EMBL" id="KAL3812050.1"/>
    </source>
</evidence>
<evidence type="ECO:0000256" key="1">
    <source>
        <dbReference type="ARBA" id="ARBA00004496"/>
    </source>
</evidence>
<gene>
    <name evidence="4" type="ORF">ACHAXA_010022</name>
</gene>
<proteinExistence type="predicted"/>
<dbReference type="Pfam" id="PF04912">
    <property type="entry name" value="Dynamitin"/>
    <property type="match status" value="1"/>
</dbReference>
<dbReference type="GO" id="GO:0005737">
    <property type="term" value="C:cytoplasm"/>
    <property type="evidence" value="ECO:0007669"/>
    <property type="project" value="UniProtKB-SubCell"/>
</dbReference>
<dbReference type="AlphaFoldDB" id="A0ABD3RGJ1"/>
<feature type="compositionally biased region" description="Low complexity" evidence="3">
    <location>
        <begin position="309"/>
        <end position="321"/>
    </location>
</feature>
<dbReference type="PANTHER" id="PTHR15346">
    <property type="entry name" value="DYNACTIN SUBUNIT"/>
    <property type="match status" value="1"/>
</dbReference>
<protein>
    <submittedName>
        <fullName evidence="4">Uncharacterized protein</fullName>
    </submittedName>
</protein>
<organism evidence="4 5">
    <name type="scientific">Cyclostephanos tholiformis</name>
    <dbReference type="NCBI Taxonomy" id="382380"/>
    <lineage>
        <taxon>Eukaryota</taxon>
        <taxon>Sar</taxon>
        <taxon>Stramenopiles</taxon>
        <taxon>Ochrophyta</taxon>
        <taxon>Bacillariophyta</taxon>
        <taxon>Coscinodiscophyceae</taxon>
        <taxon>Thalassiosirophycidae</taxon>
        <taxon>Stephanodiscales</taxon>
        <taxon>Stephanodiscaceae</taxon>
        <taxon>Cyclostephanos</taxon>
    </lineage>
</organism>
<keyword evidence="2" id="KW-0963">Cytoplasm</keyword>
<dbReference type="InterPro" id="IPR028133">
    <property type="entry name" value="Dynamitin"/>
</dbReference>
<evidence type="ECO:0000256" key="3">
    <source>
        <dbReference type="SAM" id="MobiDB-lite"/>
    </source>
</evidence>
<evidence type="ECO:0000256" key="2">
    <source>
        <dbReference type="ARBA" id="ARBA00022490"/>
    </source>
</evidence>
<keyword evidence="5" id="KW-1185">Reference proteome</keyword>
<sequence>MDPSSRHTADESGGIREIVFASDGLPSLVIPLPPPPLPPLVGHDYDGGGDDVDAADAIVESNASDPRAAFDVFDNVGESSFAVANIARERPPASTNATTTWEDPRRRLFRLRSEVEELERSLLHDQDGAGVVDCSLAVAASELKSRLYALMRSSGAGEEGLAAMLLGRQADLTSVIARDMERLAVAATATSDITDGGGEVTSSSSSTSTSMGGKIVYELYRDASSKSAAVPREAALEERLRKLELVVGSSSMTTAGGGEMSGGRSNESILERIDRAERLVREVDESAVEKLAARAKVVRADLEAAARARSKLSSSGPSFRSSGGGGGGGTQQQQHDARTITELHAAMIELDGLSAHLPALASRLLELSVLHANASDFNNRLCAAEDALSRSESTLASVEDALTRMEGGWKENIKIVERNVDRLDGLVNSK</sequence>
<dbReference type="Proteomes" id="UP001530377">
    <property type="component" value="Unassembled WGS sequence"/>
</dbReference>
<evidence type="ECO:0000313" key="5">
    <source>
        <dbReference type="Proteomes" id="UP001530377"/>
    </source>
</evidence>
<dbReference type="EMBL" id="JALLPB020000220">
    <property type="protein sequence ID" value="KAL3812050.1"/>
    <property type="molecule type" value="Genomic_DNA"/>
</dbReference>
<reference evidence="4 5" key="1">
    <citation type="submission" date="2024-10" db="EMBL/GenBank/DDBJ databases">
        <title>Updated reference genomes for cyclostephanoid diatoms.</title>
        <authorList>
            <person name="Roberts W.R."/>
            <person name="Alverson A.J."/>
        </authorList>
    </citation>
    <scope>NUCLEOTIDE SEQUENCE [LARGE SCALE GENOMIC DNA]</scope>
    <source>
        <strain evidence="4 5">AJA228-03</strain>
    </source>
</reference>
<comment type="subcellular location">
    <subcellularLocation>
        <location evidence="1">Cytoplasm</location>
    </subcellularLocation>
</comment>
<feature type="region of interest" description="Disordered" evidence="3">
    <location>
        <begin position="309"/>
        <end position="336"/>
    </location>
</feature>
<name>A0ABD3RGJ1_9STRA</name>
<accession>A0ABD3RGJ1</accession>
<comment type="caution">
    <text evidence="4">The sequence shown here is derived from an EMBL/GenBank/DDBJ whole genome shotgun (WGS) entry which is preliminary data.</text>
</comment>